<dbReference type="Proteomes" id="UP001066276">
    <property type="component" value="Chromosome 12"/>
</dbReference>
<reference evidence="1" key="1">
    <citation type="journal article" date="2022" name="bioRxiv">
        <title>Sequencing and chromosome-scale assembly of the giantPleurodeles waltlgenome.</title>
        <authorList>
            <person name="Brown T."/>
            <person name="Elewa A."/>
            <person name="Iarovenko S."/>
            <person name="Subramanian E."/>
            <person name="Araus A.J."/>
            <person name="Petzold A."/>
            <person name="Susuki M."/>
            <person name="Suzuki K.-i.T."/>
            <person name="Hayashi T."/>
            <person name="Toyoda A."/>
            <person name="Oliveira C."/>
            <person name="Osipova E."/>
            <person name="Leigh N.D."/>
            <person name="Simon A."/>
            <person name="Yun M.H."/>
        </authorList>
    </citation>
    <scope>NUCLEOTIDE SEQUENCE</scope>
    <source>
        <strain evidence="1">20211129_DDA</strain>
        <tissue evidence="1">Liver</tissue>
    </source>
</reference>
<accession>A0AAV7KXB4</accession>
<evidence type="ECO:0000313" key="2">
    <source>
        <dbReference type="Proteomes" id="UP001066276"/>
    </source>
</evidence>
<dbReference type="EMBL" id="JANPWB010000016">
    <property type="protein sequence ID" value="KAJ1082699.1"/>
    <property type="molecule type" value="Genomic_DNA"/>
</dbReference>
<evidence type="ECO:0000313" key="1">
    <source>
        <dbReference type="EMBL" id="KAJ1082699.1"/>
    </source>
</evidence>
<gene>
    <name evidence="1" type="ORF">NDU88_002864</name>
</gene>
<keyword evidence="2" id="KW-1185">Reference proteome</keyword>
<protein>
    <submittedName>
        <fullName evidence="1">Uncharacterized protein</fullName>
    </submittedName>
</protein>
<proteinExistence type="predicted"/>
<organism evidence="1 2">
    <name type="scientific">Pleurodeles waltl</name>
    <name type="common">Iberian ribbed newt</name>
    <dbReference type="NCBI Taxonomy" id="8319"/>
    <lineage>
        <taxon>Eukaryota</taxon>
        <taxon>Metazoa</taxon>
        <taxon>Chordata</taxon>
        <taxon>Craniata</taxon>
        <taxon>Vertebrata</taxon>
        <taxon>Euteleostomi</taxon>
        <taxon>Amphibia</taxon>
        <taxon>Batrachia</taxon>
        <taxon>Caudata</taxon>
        <taxon>Salamandroidea</taxon>
        <taxon>Salamandridae</taxon>
        <taxon>Pleurodelinae</taxon>
        <taxon>Pleurodeles</taxon>
    </lineage>
</organism>
<dbReference type="AlphaFoldDB" id="A0AAV7KXB4"/>
<sequence>MLNGKFTAGGEEHILGEQRLFAPPPRSLLRPLPALYQLPALSCRCVSPGAGPPVVAIEHRGNRAPRPRALVSRRETPATGMCCIYVRLRQNQSPTSSSDSILT</sequence>
<name>A0AAV7KXB4_PLEWA</name>
<comment type="caution">
    <text evidence="1">The sequence shown here is derived from an EMBL/GenBank/DDBJ whole genome shotgun (WGS) entry which is preliminary data.</text>
</comment>